<evidence type="ECO:0000256" key="5">
    <source>
        <dbReference type="ARBA" id="ARBA00022989"/>
    </source>
</evidence>
<feature type="transmembrane region" description="Helical" evidence="8">
    <location>
        <begin position="297"/>
        <end position="319"/>
    </location>
</feature>
<evidence type="ECO:0000313" key="11">
    <source>
        <dbReference type="Proteomes" id="UP000567179"/>
    </source>
</evidence>
<organism evidence="10 11">
    <name type="scientific">Psilocybe cf. subviscida</name>
    <dbReference type="NCBI Taxonomy" id="2480587"/>
    <lineage>
        <taxon>Eukaryota</taxon>
        <taxon>Fungi</taxon>
        <taxon>Dikarya</taxon>
        <taxon>Basidiomycota</taxon>
        <taxon>Agaricomycotina</taxon>
        <taxon>Agaricomycetes</taxon>
        <taxon>Agaricomycetidae</taxon>
        <taxon>Agaricales</taxon>
        <taxon>Agaricineae</taxon>
        <taxon>Strophariaceae</taxon>
        <taxon>Psilocybe</taxon>
    </lineage>
</organism>
<dbReference type="EMBL" id="JAACJJ010000032">
    <property type="protein sequence ID" value="KAF5317797.1"/>
    <property type="molecule type" value="Genomic_DNA"/>
</dbReference>
<feature type="transmembrane region" description="Helical" evidence="8">
    <location>
        <begin position="490"/>
        <end position="512"/>
    </location>
</feature>
<dbReference type="Pfam" id="PF00664">
    <property type="entry name" value="ABC_membrane"/>
    <property type="match status" value="1"/>
</dbReference>
<dbReference type="Proteomes" id="UP000567179">
    <property type="component" value="Unassembled WGS sequence"/>
</dbReference>
<feature type="transmembrane region" description="Helical" evidence="8">
    <location>
        <begin position="118"/>
        <end position="135"/>
    </location>
</feature>
<evidence type="ECO:0000256" key="4">
    <source>
        <dbReference type="ARBA" id="ARBA00022840"/>
    </source>
</evidence>
<proteinExistence type="predicted"/>
<feature type="transmembrane region" description="Helical" evidence="8">
    <location>
        <begin position="82"/>
        <end position="106"/>
    </location>
</feature>
<feature type="compositionally biased region" description="Polar residues" evidence="7">
    <location>
        <begin position="407"/>
        <end position="416"/>
    </location>
</feature>
<dbReference type="PANTHER" id="PTHR24223">
    <property type="entry name" value="ATP-BINDING CASSETTE SUB-FAMILY C"/>
    <property type="match status" value="1"/>
</dbReference>
<feature type="transmembrane region" description="Helical" evidence="8">
    <location>
        <begin position="334"/>
        <end position="356"/>
    </location>
</feature>
<dbReference type="InterPro" id="IPR036640">
    <property type="entry name" value="ABC1_TM_sf"/>
</dbReference>
<feature type="transmembrane region" description="Helical" evidence="8">
    <location>
        <begin position="180"/>
        <end position="200"/>
    </location>
</feature>
<feature type="transmembrane region" description="Helical" evidence="8">
    <location>
        <begin position="29"/>
        <end position="49"/>
    </location>
</feature>
<dbReference type="InterPro" id="IPR011527">
    <property type="entry name" value="ABC1_TM_dom"/>
</dbReference>
<dbReference type="PANTHER" id="PTHR24223:SF356">
    <property type="entry name" value="ATP-BINDING CASSETTE TRANSPORTER ABC4"/>
    <property type="match status" value="1"/>
</dbReference>
<keyword evidence="6 8" id="KW-0472">Membrane</keyword>
<feature type="compositionally biased region" description="Low complexity" evidence="7">
    <location>
        <begin position="438"/>
        <end position="447"/>
    </location>
</feature>
<dbReference type="CDD" id="cd18596">
    <property type="entry name" value="ABC_6TM_VMR1_D1_like"/>
    <property type="match status" value="1"/>
</dbReference>
<reference evidence="10 11" key="1">
    <citation type="journal article" date="2020" name="ISME J.">
        <title>Uncovering the hidden diversity of litter-decomposition mechanisms in mushroom-forming fungi.</title>
        <authorList>
            <person name="Floudas D."/>
            <person name="Bentzer J."/>
            <person name="Ahren D."/>
            <person name="Johansson T."/>
            <person name="Persson P."/>
            <person name="Tunlid A."/>
        </authorList>
    </citation>
    <scope>NUCLEOTIDE SEQUENCE [LARGE SCALE GENOMIC DNA]</scope>
    <source>
        <strain evidence="10 11">CBS 101986</strain>
    </source>
</reference>
<name>A0A8H5B8Y1_9AGAR</name>
<dbReference type="OrthoDB" id="6500128at2759"/>
<comment type="caution">
    <text evidence="10">The sequence shown here is derived from an EMBL/GenBank/DDBJ whole genome shotgun (WGS) entry which is preliminary data.</text>
</comment>
<keyword evidence="3" id="KW-0547">Nucleotide-binding</keyword>
<sequence>MKSFVSNIPTQYSVVVIPDDFPFVNDIRVVPLGVAGVTAVLLVLQALVASIQRLRRRRNAPIDNDGREAGGIRAHMKHFGSYTIFGFMIARVLGTTVLLGLSRVTLAQCGLSACAERFLMVTYLYSVLLGVVSITSKQWSIWAMRYTNTVLLSVFAVYAYRDLWPLATFHLQPQDIDEGGILWAKISILAFTCIFIPLFIPRKYVPVDPKNPMQELNPEQTASIISQITYSYVDPLIYQAYKTSSLTPEQLPPLSDFDAAKYQTDKAFVHLDTFVGAKRRHLFWGLMRAFSYEYTMLAFLIIAYSVTSFISPVGIYQVLRYLETDGIGAEIRPWFWIIWLLGGPMLQSLIFQYDLFVTTNVLVRLEGLFTQLVFNHSLRIRLKAGTSNDPHSDSRASSIREASSEATTPDNGSIADSSEHERAHSEASTLIASHDADASTSTSTSPKKAAKGKGNAEETKTPEKSNENLIGKINNLITTDLNYITGGQDFLMIVIYVPLQVTLCILFLYRILGWSTIVGFLATLLALPCPSQDGLQKNFRTSSWQNEEGTHTTDDRIQAVTEAVNIIRMVKLFGWETKMTTQLEKKREEELKWLWQMKVYDTANGLVGYILPTVTMLLSYAVYAIVMKASKIFSSMVVFAMLREQMWRLFRETGEIIQAKVSLDRVDEFLKNTELLDSFTASDKNEPILTSAISPLDIGFRNAVFSWTTEADSGYTAPSGRIFKLRVDGDLQFKRNSLNIIIGPT</sequence>
<evidence type="ECO:0000256" key="2">
    <source>
        <dbReference type="ARBA" id="ARBA00022692"/>
    </source>
</evidence>
<feature type="transmembrane region" description="Helical" evidence="8">
    <location>
        <begin position="606"/>
        <end position="626"/>
    </location>
</feature>
<feature type="compositionally biased region" description="Basic and acidic residues" evidence="7">
    <location>
        <begin position="454"/>
        <end position="466"/>
    </location>
</feature>
<feature type="domain" description="ABC transmembrane type-1" evidence="9">
    <location>
        <begin position="467"/>
        <end position="658"/>
    </location>
</feature>
<keyword evidence="5 8" id="KW-1133">Transmembrane helix</keyword>
<feature type="compositionally biased region" description="Low complexity" evidence="7">
    <location>
        <begin position="395"/>
        <end position="406"/>
    </location>
</feature>
<dbReference type="InterPro" id="IPR050173">
    <property type="entry name" value="ABC_transporter_C-like"/>
</dbReference>
<evidence type="ECO:0000313" key="10">
    <source>
        <dbReference type="EMBL" id="KAF5317797.1"/>
    </source>
</evidence>
<feature type="region of interest" description="Disordered" evidence="7">
    <location>
        <begin position="434"/>
        <end position="466"/>
    </location>
</feature>
<evidence type="ECO:0000256" key="7">
    <source>
        <dbReference type="SAM" id="MobiDB-lite"/>
    </source>
</evidence>
<evidence type="ECO:0000256" key="8">
    <source>
        <dbReference type="SAM" id="Phobius"/>
    </source>
</evidence>
<keyword evidence="1" id="KW-0813">Transport</keyword>
<evidence type="ECO:0000256" key="1">
    <source>
        <dbReference type="ARBA" id="ARBA00022448"/>
    </source>
</evidence>
<dbReference type="GO" id="GO:0005524">
    <property type="term" value="F:ATP binding"/>
    <property type="evidence" value="ECO:0007669"/>
    <property type="project" value="UniProtKB-KW"/>
</dbReference>
<feature type="region of interest" description="Disordered" evidence="7">
    <location>
        <begin position="385"/>
        <end position="419"/>
    </location>
</feature>
<evidence type="ECO:0000259" key="9">
    <source>
        <dbReference type="PROSITE" id="PS50929"/>
    </source>
</evidence>
<keyword evidence="11" id="KW-1185">Reference proteome</keyword>
<accession>A0A8H5B8Y1</accession>
<dbReference type="PROSITE" id="PS50929">
    <property type="entry name" value="ABC_TM1F"/>
    <property type="match status" value="1"/>
</dbReference>
<dbReference type="AlphaFoldDB" id="A0A8H5B8Y1"/>
<dbReference type="Gene3D" id="1.20.1560.10">
    <property type="entry name" value="ABC transporter type 1, transmembrane domain"/>
    <property type="match status" value="1"/>
</dbReference>
<gene>
    <name evidence="10" type="ORF">D9619_012673</name>
</gene>
<feature type="transmembrane region" description="Helical" evidence="8">
    <location>
        <begin position="142"/>
        <end position="160"/>
    </location>
</feature>
<dbReference type="GO" id="GO:0140359">
    <property type="term" value="F:ABC-type transporter activity"/>
    <property type="evidence" value="ECO:0007669"/>
    <property type="project" value="InterPro"/>
</dbReference>
<evidence type="ECO:0000256" key="6">
    <source>
        <dbReference type="ARBA" id="ARBA00023136"/>
    </source>
</evidence>
<dbReference type="GO" id="GO:0016020">
    <property type="term" value="C:membrane"/>
    <property type="evidence" value="ECO:0007669"/>
    <property type="project" value="InterPro"/>
</dbReference>
<protein>
    <recommendedName>
        <fullName evidence="9">ABC transmembrane type-1 domain-containing protein</fullName>
    </recommendedName>
</protein>
<keyword evidence="4" id="KW-0067">ATP-binding</keyword>
<evidence type="ECO:0000256" key="3">
    <source>
        <dbReference type="ARBA" id="ARBA00022741"/>
    </source>
</evidence>
<keyword evidence="2 8" id="KW-0812">Transmembrane</keyword>
<dbReference type="SUPFAM" id="SSF90123">
    <property type="entry name" value="ABC transporter transmembrane region"/>
    <property type="match status" value="1"/>
</dbReference>